<accession>G2KQ25</accession>
<name>G2KQ25_MICAA</name>
<gene>
    <name evidence="1" type="ordered locus">MICA_2086</name>
</gene>
<protein>
    <submittedName>
        <fullName evidence="1">Uncharacterized protein</fullName>
    </submittedName>
</protein>
<evidence type="ECO:0000313" key="2">
    <source>
        <dbReference type="Proteomes" id="UP000009286"/>
    </source>
</evidence>
<organism evidence="1 2">
    <name type="scientific">Micavibrio aeruginosavorus (strain ARL-13)</name>
    <dbReference type="NCBI Taxonomy" id="856793"/>
    <lineage>
        <taxon>Bacteria</taxon>
        <taxon>Pseudomonadati</taxon>
        <taxon>Bdellovibrionota</taxon>
        <taxon>Bdellovibrionia</taxon>
        <taxon>Bdellovibrionales</taxon>
        <taxon>Pseudobdellovibrionaceae</taxon>
        <taxon>Micavibrio</taxon>
    </lineage>
</organism>
<dbReference type="KEGG" id="mai:MICA_2086"/>
<dbReference type="STRING" id="856793.MICA_2086"/>
<reference evidence="1 2" key="1">
    <citation type="journal article" date="2011" name="BMC Genomics">
        <title>Genomic insights into an obligate epibiotic bacterial predator: Micavibrio aeruginosavorus ARL-13.</title>
        <authorList>
            <person name="Wang Z."/>
            <person name="Kadouri D."/>
            <person name="Wu M."/>
        </authorList>
    </citation>
    <scope>NUCLEOTIDE SEQUENCE [LARGE SCALE GENOMIC DNA]</scope>
    <source>
        <strain evidence="1 2">ARL-13</strain>
    </source>
</reference>
<dbReference type="AlphaFoldDB" id="G2KQ25"/>
<dbReference type="HOGENOM" id="CLU_2569930_0_0_5"/>
<proteinExistence type="predicted"/>
<dbReference type="EMBL" id="CP002382">
    <property type="protein sequence ID" value="AEP10393.1"/>
    <property type="molecule type" value="Genomic_DNA"/>
</dbReference>
<dbReference type="Proteomes" id="UP000009286">
    <property type="component" value="Chromosome"/>
</dbReference>
<keyword evidence="2" id="KW-1185">Reference proteome</keyword>
<evidence type="ECO:0000313" key="1">
    <source>
        <dbReference type="EMBL" id="AEP10393.1"/>
    </source>
</evidence>
<sequence length="81" mass="9048">MGDKQDVNLTEDAKTFLDGLALKHMAYSTVALALTFAINTCSVKEEIQENTKAVEEQTRAIQEQTRALENKKFIVPALHAR</sequence>